<reference evidence="3" key="1">
    <citation type="journal article" date="2017" name="Genome Announc.">
        <title>Draft Genome Sequence of Terrimicrobium sacchariphilum NM-5T, a Facultative Anaerobic Soil Bacterium of the Class Spartobacteria.</title>
        <authorList>
            <person name="Qiu Y.L."/>
            <person name="Tourlousse D.M."/>
            <person name="Matsuura N."/>
            <person name="Ohashi A."/>
            <person name="Sekiguchi Y."/>
        </authorList>
    </citation>
    <scope>NUCLEOTIDE SEQUENCE [LARGE SCALE GENOMIC DNA]</scope>
    <source>
        <strain evidence="3">NM-5</strain>
    </source>
</reference>
<keyword evidence="3" id="KW-1185">Reference proteome</keyword>
<evidence type="ECO:0000256" key="1">
    <source>
        <dbReference type="SAM" id="SignalP"/>
    </source>
</evidence>
<name>A0A146G5D2_TERSA</name>
<gene>
    <name evidence="2" type="ORF">TSACC_21152</name>
</gene>
<keyword evidence="1" id="KW-0732">Signal</keyword>
<dbReference type="OrthoDB" id="20998at2"/>
<dbReference type="Proteomes" id="UP000076023">
    <property type="component" value="Unassembled WGS sequence"/>
</dbReference>
<feature type="signal peptide" evidence="1">
    <location>
        <begin position="1"/>
        <end position="20"/>
    </location>
</feature>
<protein>
    <submittedName>
        <fullName evidence="2">Uncharacterized protein</fullName>
    </submittedName>
</protein>
<feature type="chain" id="PRO_5007524422" evidence="1">
    <location>
        <begin position="21"/>
        <end position="256"/>
    </location>
</feature>
<sequence>MKILSLSALACFLCLSLAPAQTIHLDDAQALEIGRRIWKNECAGTVEGLTSWNKGEDFASLGIGHFIWYPRGKSGPFEESFPKLVVYLAGQGIMVPSWMRQACPWSTRAVFLADAQAPPMVQLRNLLRTTVPQQARFAALRLEQALPKMLAATAPGDRERVRANFYRVAAQPLGMYALIDYVNFKGEGVSPTERYNGKGWGLLQVLLTMSPSGDPLDSFARAADQVLTTRVKNSPPERNEAKWLPGWRNRIATYTR</sequence>
<organism evidence="2 3">
    <name type="scientific">Terrimicrobium sacchariphilum</name>
    <dbReference type="NCBI Taxonomy" id="690879"/>
    <lineage>
        <taxon>Bacteria</taxon>
        <taxon>Pseudomonadati</taxon>
        <taxon>Verrucomicrobiota</taxon>
        <taxon>Terrimicrobiia</taxon>
        <taxon>Terrimicrobiales</taxon>
        <taxon>Terrimicrobiaceae</taxon>
        <taxon>Terrimicrobium</taxon>
    </lineage>
</organism>
<dbReference type="RefSeq" id="WP_075080594.1">
    <property type="nucleotide sequence ID" value="NZ_BDCO01000002.1"/>
</dbReference>
<accession>A0A146G5D2</accession>
<dbReference type="STRING" id="690879.TSACC_21152"/>
<dbReference type="InParanoid" id="A0A146G5D2"/>
<dbReference type="EMBL" id="BDCO01000002">
    <property type="protein sequence ID" value="GAT32751.1"/>
    <property type="molecule type" value="Genomic_DNA"/>
</dbReference>
<evidence type="ECO:0000313" key="3">
    <source>
        <dbReference type="Proteomes" id="UP000076023"/>
    </source>
</evidence>
<comment type="caution">
    <text evidence="2">The sequence shown here is derived from an EMBL/GenBank/DDBJ whole genome shotgun (WGS) entry which is preliminary data.</text>
</comment>
<evidence type="ECO:0000313" key="2">
    <source>
        <dbReference type="EMBL" id="GAT32751.1"/>
    </source>
</evidence>
<dbReference type="AlphaFoldDB" id="A0A146G5D2"/>
<proteinExistence type="predicted"/>